<feature type="transmembrane region" description="Helical" evidence="1">
    <location>
        <begin position="12"/>
        <end position="31"/>
    </location>
</feature>
<feature type="transmembrane region" description="Helical" evidence="1">
    <location>
        <begin position="43"/>
        <end position="66"/>
    </location>
</feature>
<dbReference type="RefSeq" id="WP_074640871.1">
    <property type="nucleotide sequence ID" value="NZ_FNBL01000001.1"/>
</dbReference>
<dbReference type="EMBL" id="FNBL01000001">
    <property type="protein sequence ID" value="SDE88488.1"/>
    <property type="molecule type" value="Genomic_DNA"/>
</dbReference>
<evidence type="ECO:0000256" key="1">
    <source>
        <dbReference type="SAM" id="Phobius"/>
    </source>
</evidence>
<dbReference type="OrthoDB" id="8115457at2"/>
<dbReference type="AlphaFoldDB" id="A0A1G7GJZ0"/>
<dbReference type="Proteomes" id="UP000182284">
    <property type="component" value="Unassembled WGS sequence"/>
</dbReference>
<evidence type="ECO:0000313" key="3">
    <source>
        <dbReference type="Proteomes" id="UP000182284"/>
    </source>
</evidence>
<organism evidence="2 3">
    <name type="scientific">Celeribacter baekdonensis</name>
    <dbReference type="NCBI Taxonomy" id="875171"/>
    <lineage>
        <taxon>Bacteria</taxon>
        <taxon>Pseudomonadati</taxon>
        <taxon>Pseudomonadota</taxon>
        <taxon>Alphaproteobacteria</taxon>
        <taxon>Rhodobacterales</taxon>
        <taxon>Roseobacteraceae</taxon>
        <taxon>Celeribacter</taxon>
    </lineage>
</organism>
<gene>
    <name evidence="2" type="ORF">SAMN04488117_101602</name>
</gene>
<name>A0A1G7GJZ0_9RHOB</name>
<keyword evidence="1" id="KW-1133">Transmembrane helix</keyword>
<evidence type="ECO:0000313" key="2">
    <source>
        <dbReference type="EMBL" id="SDE88488.1"/>
    </source>
</evidence>
<keyword evidence="1" id="KW-0472">Membrane</keyword>
<protein>
    <submittedName>
        <fullName evidence="2">Uncharacterized protein</fullName>
    </submittedName>
</protein>
<reference evidence="2 3" key="1">
    <citation type="submission" date="2016-10" db="EMBL/GenBank/DDBJ databases">
        <authorList>
            <person name="de Groot N.N."/>
        </authorList>
    </citation>
    <scope>NUCLEOTIDE SEQUENCE [LARGE SCALE GENOMIC DNA]</scope>
    <source>
        <strain evidence="2 3">DSM 27375</strain>
    </source>
</reference>
<proteinExistence type="predicted"/>
<sequence>MPKLIKLYITQVLIGFAISATFVAALLYFNVANMWHLVTHSDIGWLAALILWLANGVVFSGVQFAITIMRMAGKDDDDHGGKHDDIPLRVLEPIRVEHSDRA</sequence>
<keyword evidence="1" id="KW-0812">Transmembrane</keyword>
<accession>A0A1G7GJZ0</accession>